<proteinExistence type="predicted"/>
<organism evidence="1 2">
    <name type="scientific">Lentinula aciculospora</name>
    <dbReference type="NCBI Taxonomy" id="153920"/>
    <lineage>
        <taxon>Eukaryota</taxon>
        <taxon>Fungi</taxon>
        <taxon>Dikarya</taxon>
        <taxon>Basidiomycota</taxon>
        <taxon>Agaricomycotina</taxon>
        <taxon>Agaricomycetes</taxon>
        <taxon>Agaricomycetidae</taxon>
        <taxon>Agaricales</taxon>
        <taxon>Marasmiineae</taxon>
        <taxon>Omphalotaceae</taxon>
        <taxon>Lentinula</taxon>
    </lineage>
</organism>
<dbReference type="EMBL" id="JAOTPV010000004">
    <property type="protein sequence ID" value="KAJ4483450.1"/>
    <property type="molecule type" value="Genomic_DNA"/>
</dbReference>
<gene>
    <name evidence="1" type="ORF">J3R30DRAFT_3698266</name>
</gene>
<evidence type="ECO:0000313" key="1">
    <source>
        <dbReference type="EMBL" id="KAJ4483450.1"/>
    </source>
</evidence>
<sequence length="184" mass="19760">MNKVSPLCPIDAAVVEEPSSLAGRIIRSSYESLKATGNSVTCLSPWGDHSPLILPCIRFRDLAIETILAATGGTASIASPVMGNIGDAFILSAIPGPNIVVEQLSNASFGIVDDLITGDPIDRIIDVTKFNEWKGRLETENAKELRISLKYKIGVRDAAVGFASIRKDADLFAKVKEYLDTKKA</sequence>
<keyword evidence="2" id="KW-1185">Reference proteome</keyword>
<reference evidence="1" key="1">
    <citation type="submission" date="2022-08" db="EMBL/GenBank/DDBJ databases">
        <title>A Global Phylogenomic Analysis of the Shiitake Genus Lentinula.</title>
        <authorList>
            <consortium name="DOE Joint Genome Institute"/>
            <person name="Sierra-Patev S."/>
            <person name="Min B."/>
            <person name="Naranjo-Ortiz M."/>
            <person name="Looney B."/>
            <person name="Konkel Z."/>
            <person name="Slot J.C."/>
            <person name="Sakamoto Y."/>
            <person name="Steenwyk J.L."/>
            <person name="Rokas A."/>
            <person name="Carro J."/>
            <person name="Camarero S."/>
            <person name="Ferreira P."/>
            <person name="Molpeceres G."/>
            <person name="Ruiz-Duenas F.J."/>
            <person name="Serrano A."/>
            <person name="Henrissat B."/>
            <person name="Drula E."/>
            <person name="Hughes K.W."/>
            <person name="Mata J.L."/>
            <person name="Ishikawa N.K."/>
            <person name="Vargas-Isla R."/>
            <person name="Ushijima S."/>
            <person name="Smith C.A."/>
            <person name="Ahrendt S."/>
            <person name="Andreopoulos W."/>
            <person name="He G."/>
            <person name="Labutti K."/>
            <person name="Lipzen A."/>
            <person name="Ng V."/>
            <person name="Riley R."/>
            <person name="Sandor L."/>
            <person name="Barry K."/>
            <person name="Martinez A.T."/>
            <person name="Xiao Y."/>
            <person name="Gibbons J.G."/>
            <person name="Terashima K."/>
            <person name="Grigoriev I.V."/>
            <person name="Hibbett D.S."/>
        </authorList>
    </citation>
    <scope>NUCLEOTIDE SEQUENCE</scope>
    <source>
        <strain evidence="1">JLM2183</strain>
    </source>
</reference>
<comment type="caution">
    <text evidence="1">The sequence shown here is derived from an EMBL/GenBank/DDBJ whole genome shotgun (WGS) entry which is preliminary data.</text>
</comment>
<dbReference type="AlphaFoldDB" id="A0A9W9AKB2"/>
<dbReference type="OrthoDB" id="3351042at2759"/>
<evidence type="ECO:0000313" key="2">
    <source>
        <dbReference type="Proteomes" id="UP001150266"/>
    </source>
</evidence>
<dbReference type="Proteomes" id="UP001150266">
    <property type="component" value="Unassembled WGS sequence"/>
</dbReference>
<name>A0A9W9AKB2_9AGAR</name>
<accession>A0A9W9AKB2</accession>
<protein>
    <submittedName>
        <fullName evidence="1">Uncharacterized protein</fullName>
    </submittedName>
</protein>